<sequence>MSSVDGRSALAYDAAGSGEAILLLHASAGDRRMWDPQWPGLLDSGRCLVRCDFRGYGQSPVPTETGSDAEDVVDLLDALGVRKAAVVGASFGGGVALEIAARWPERIHALVLLCTVSPFHPPTGELNTFDEQEEALLEAGRLHEAVELNVRTWLGPEADASARDLVRRMQRQSYEVQLAAPEVAPVTAEFELSRVWARTLVVTGQQDMGYFRRAGEELAARLTDATWVDLAWAGHLPNLERPEQILALLVEFLDSDGPE</sequence>
<dbReference type="EMBL" id="JBHSEN010000002">
    <property type="protein sequence ID" value="MFC4430681.1"/>
    <property type="molecule type" value="Genomic_DNA"/>
</dbReference>
<dbReference type="PRINTS" id="PR00111">
    <property type="entry name" value="ABHYDROLASE"/>
</dbReference>
<dbReference type="SUPFAM" id="SSF53474">
    <property type="entry name" value="alpha/beta-Hydrolases"/>
    <property type="match status" value="1"/>
</dbReference>
<name>A0ABV8XYI5_9MICC</name>
<organism evidence="3 4">
    <name type="scientific">Citricoccus alkalitolerans</name>
    <dbReference type="NCBI Taxonomy" id="246603"/>
    <lineage>
        <taxon>Bacteria</taxon>
        <taxon>Bacillati</taxon>
        <taxon>Actinomycetota</taxon>
        <taxon>Actinomycetes</taxon>
        <taxon>Micrococcales</taxon>
        <taxon>Micrococcaceae</taxon>
        <taxon>Citricoccus</taxon>
    </lineage>
</organism>
<keyword evidence="1 3" id="KW-0378">Hydrolase</keyword>
<dbReference type="RefSeq" id="WP_344226044.1">
    <property type="nucleotide sequence ID" value="NZ_BAAALH010000001.1"/>
</dbReference>
<dbReference type="InterPro" id="IPR050266">
    <property type="entry name" value="AB_hydrolase_sf"/>
</dbReference>
<dbReference type="InterPro" id="IPR000073">
    <property type="entry name" value="AB_hydrolase_1"/>
</dbReference>
<accession>A0ABV8XYI5</accession>
<dbReference type="Gene3D" id="3.40.50.1820">
    <property type="entry name" value="alpha/beta hydrolase"/>
    <property type="match status" value="1"/>
</dbReference>
<evidence type="ECO:0000313" key="4">
    <source>
        <dbReference type="Proteomes" id="UP001595965"/>
    </source>
</evidence>
<dbReference type="InterPro" id="IPR029058">
    <property type="entry name" value="AB_hydrolase_fold"/>
</dbReference>
<keyword evidence="4" id="KW-1185">Reference proteome</keyword>
<evidence type="ECO:0000259" key="2">
    <source>
        <dbReference type="Pfam" id="PF00561"/>
    </source>
</evidence>
<evidence type="ECO:0000313" key="3">
    <source>
        <dbReference type="EMBL" id="MFC4430681.1"/>
    </source>
</evidence>
<dbReference type="Pfam" id="PF00561">
    <property type="entry name" value="Abhydrolase_1"/>
    <property type="match status" value="1"/>
</dbReference>
<protein>
    <submittedName>
        <fullName evidence="3">Alpha/beta fold hydrolase</fullName>
    </submittedName>
</protein>
<dbReference type="PANTHER" id="PTHR43798:SF31">
    <property type="entry name" value="AB HYDROLASE SUPERFAMILY PROTEIN YCLE"/>
    <property type="match status" value="1"/>
</dbReference>
<evidence type="ECO:0000256" key="1">
    <source>
        <dbReference type="ARBA" id="ARBA00022801"/>
    </source>
</evidence>
<gene>
    <name evidence="3" type="ORF">ACFO0K_13470</name>
</gene>
<comment type="caution">
    <text evidence="3">The sequence shown here is derived from an EMBL/GenBank/DDBJ whole genome shotgun (WGS) entry which is preliminary data.</text>
</comment>
<dbReference type="Proteomes" id="UP001595965">
    <property type="component" value="Unassembled WGS sequence"/>
</dbReference>
<reference evidence="4" key="1">
    <citation type="journal article" date="2019" name="Int. J. Syst. Evol. Microbiol.">
        <title>The Global Catalogue of Microorganisms (GCM) 10K type strain sequencing project: providing services to taxonomists for standard genome sequencing and annotation.</title>
        <authorList>
            <consortium name="The Broad Institute Genomics Platform"/>
            <consortium name="The Broad Institute Genome Sequencing Center for Infectious Disease"/>
            <person name="Wu L."/>
            <person name="Ma J."/>
        </authorList>
    </citation>
    <scope>NUCLEOTIDE SEQUENCE [LARGE SCALE GENOMIC DNA]</scope>
    <source>
        <strain evidence="4">CGMCC 1.12125</strain>
    </source>
</reference>
<dbReference type="GO" id="GO:0016787">
    <property type="term" value="F:hydrolase activity"/>
    <property type="evidence" value="ECO:0007669"/>
    <property type="project" value="UniProtKB-KW"/>
</dbReference>
<proteinExistence type="predicted"/>
<dbReference type="PANTHER" id="PTHR43798">
    <property type="entry name" value="MONOACYLGLYCEROL LIPASE"/>
    <property type="match status" value="1"/>
</dbReference>
<feature type="domain" description="AB hydrolase-1" evidence="2">
    <location>
        <begin position="20"/>
        <end position="129"/>
    </location>
</feature>